<reference evidence="1 2" key="1">
    <citation type="submission" date="2020-12" db="EMBL/GenBank/DDBJ databases">
        <title>FDA dAtabase for Regulatory Grade micrObial Sequences (FDA-ARGOS): Supporting development and validation of Infectious Disease Dx tests.</title>
        <authorList>
            <person name="Kerrigan L."/>
            <person name="Long C."/>
            <person name="Tallon L."/>
            <person name="Sadzewicz L."/>
            <person name="Zhao X."/>
            <person name="Boylan J."/>
            <person name="Ott S."/>
            <person name="Bowen H."/>
            <person name="Vavikolanu K."/>
            <person name="Mehta A."/>
            <person name="Aluvathingal J."/>
            <person name="Nadendla S."/>
            <person name="Yan Y."/>
            <person name="Sichtig H."/>
        </authorList>
    </citation>
    <scope>NUCLEOTIDE SEQUENCE [LARGE SCALE GENOMIC DNA]</scope>
    <source>
        <strain evidence="1 2">FDAARGOS_1026</strain>
    </source>
</reference>
<gene>
    <name evidence="1" type="ORF">I6H83_16920</name>
</gene>
<name>A0A7T4GH60_BREDI</name>
<dbReference type="Proteomes" id="UP000596117">
    <property type="component" value="Chromosome"/>
</dbReference>
<evidence type="ECO:0000313" key="1">
    <source>
        <dbReference type="EMBL" id="QQB88776.1"/>
    </source>
</evidence>
<dbReference type="RefSeq" id="WP_164917986.1">
    <property type="nucleotide sequence ID" value="NZ_BJNC01000040.1"/>
</dbReference>
<accession>A0A7T4GH60</accession>
<organism evidence="1 2">
    <name type="scientific">Brevundimonas diminuta</name>
    <name type="common">Pseudomonas diminuta</name>
    <dbReference type="NCBI Taxonomy" id="293"/>
    <lineage>
        <taxon>Bacteria</taxon>
        <taxon>Pseudomonadati</taxon>
        <taxon>Pseudomonadota</taxon>
        <taxon>Alphaproteobacteria</taxon>
        <taxon>Caulobacterales</taxon>
        <taxon>Caulobacteraceae</taxon>
        <taxon>Brevundimonas</taxon>
    </lineage>
</organism>
<keyword evidence="2" id="KW-1185">Reference proteome</keyword>
<proteinExistence type="predicted"/>
<sequence>MSRDAAIRAARAMKAHEDGVIVFRVTGCPEADFWTDPVMIARAGDTPQLDA</sequence>
<protein>
    <submittedName>
        <fullName evidence="1">Uncharacterized protein</fullName>
    </submittedName>
</protein>
<dbReference type="EMBL" id="CP066026">
    <property type="protein sequence ID" value="QQB88776.1"/>
    <property type="molecule type" value="Genomic_DNA"/>
</dbReference>
<evidence type="ECO:0000313" key="2">
    <source>
        <dbReference type="Proteomes" id="UP000596117"/>
    </source>
</evidence>